<dbReference type="FunFam" id="1.10.3720.10:FF:000033">
    <property type="entry name" value="Polar amino acid ABC transporter permease"/>
    <property type="match status" value="1"/>
</dbReference>
<comment type="subcellular location">
    <subcellularLocation>
        <location evidence="1 9">Cell membrane</location>
        <topology evidence="1 9">Multi-pass membrane protein</topology>
    </subcellularLocation>
</comment>
<evidence type="ECO:0000256" key="7">
    <source>
        <dbReference type="ARBA" id="ARBA00022989"/>
    </source>
</evidence>
<keyword evidence="6" id="KW-0029">Amino-acid transport</keyword>
<evidence type="ECO:0000256" key="3">
    <source>
        <dbReference type="ARBA" id="ARBA00022448"/>
    </source>
</evidence>
<keyword evidence="8 9" id="KW-0472">Membrane</keyword>
<comment type="caution">
    <text evidence="11">The sequence shown here is derived from an EMBL/GenBank/DDBJ whole genome shotgun (WGS) entry which is preliminary data.</text>
</comment>
<evidence type="ECO:0000256" key="9">
    <source>
        <dbReference type="RuleBase" id="RU363032"/>
    </source>
</evidence>
<gene>
    <name evidence="11" type="ORF">H9725_01575</name>
</gene>
<dbReference type="SUPFAM" id="SSF161098">
    <property type="entry name" value="MetI-like"/>
    <property type="match status" value="1"/>
</dbReference>
<dbReference type="GO" id="GO:0006865">
    <property type="term" value="P:amino acid transport"/>
    <property type="evidence" value="ECO:0007669"/>
    <property type="project" value="UniProtKB-KW"/>
</dbReference>
<dbReference type="PANTHER" id="PTHR30614">
    <property type="entry name" value="MEMBRANE COMPONENT OF AMINO ACID ABC TRANSPORTER"/>
    <property type="match status" value="1"/>
</dbReference>
<evidence type="ECO:0000256" key="2">
    <source>
        <dbReference type="ARBA" id="ARBA00010072"/>
    </source>
</evidence>
<dbReference type="AlphaFoldDB" id="A0A9D2FF92"/>
<evidence type="ECO:0000256" key="1">
    <source>
        <dbReference type="ARBA" id="ARBA00004651"/>
    </source>
</evidence>
<dbReference type="NCBIfam" id="TIGR01726">
    <property type="entry name" value="HEQRo_perm_3TM"/>
    <property type="match status" value="1"/>
</dbReference>
<organism evidence="11 12">
    <name type="scientific">Candidatus Faecalibacterium gallistercoris</name>
    <dbReference type="NCBI Taxonomy" id="2838579"/>
    <lineage>
        <taxon>Bacteria</taxon>
        <taxon>Bacillati</taxon>
        <taxon>Bacillota</taxon>
        <taxon>Clostridia</taxon>
        <taxon>Eubacteriales</taxon>
        <taxon>Oscillospiraceae</taxon>
        <taxon>Faecalibacterium</taxon>
    </lineage>
</organism>
<reference evidence="11" key="1">
    <citation type="journal article" date="2021" name="PeerJ">
        <title>Extensive microbial diversity within the chicken gut microbiome revealed by metagenomics and culture.</title>
        <authorList>
            <person name="Gilroy R."/>
            <person name="Ravi A."/>
            <person name="Getino M."/>
            <person name="Pursley I."/>
            <person name="Horton D.L."/>
            <person name="Alikhan N.F."/>
            <person name="Baker D."/>
            <person name="Gharbi K."/>
            <person name="Hall N."/>
            <person name="Watson M."/>
            <person name="Adriaenssens E.M."/>
            <person name="Foster-Nyarko E."/>
            <person name="Jarju S."/>
            <person name="Secka A."/>
            <person name="Antonio M."/>
            <person name="Oren A."/>
            <person name="Chaudhuri R.R."/>
            <person name="La Ragione R."/>
            <person name="Hildebrand F."/>
            <person name="Pallen M.J."/>
        </authorList>
    </citation>
    <scope>NUCLEOTIDE SEQUENCE</scope>
    <source>
        <strain evidence="11">ChiBcec16-3735</strain>
    </source>
</reference>
<dbReference type="PANTHER" id="PTHR30614:SF20">
    <property type="entry name" value="GLUTAMINE TRANSPORT SYSTEM PERMEASE PROTEIN GLNP"/>
    <property type="match status" value="1"/>
</dbReference>
<feature type="transmembrane region" description="Helical" evidence="9">
    <location>
        <begin position="102"/>
        <end position="121"/>
    </location>
</feature>
<dbReference type="PROSITE" id="PS50928">
    <property type="entry name" value="ABC_TM1"/>
    <property type="match status" value="1"/>
</dbReference>
<dbReference type="InterPro" id="IPR035906">
    <property type="entry name" value="MetI-like_sf"/>
</dbReference>
<dbReference type="Gene3D" id="1.10.3720.10">
    <property type="entry name" value="MetI-like"/>
    <property type="match status" value="1"/>
</dbReference>
<dbReference type="GO" id="GO:0043190">
    <property type="term" value="C:ATP-binding cassette (ABC) transporter complex"/>
    <property type="evidence" value="ECO:0007669"/>
    <property type="project" value="InterPro"/>
</dbReference>
<dbReference type="EMBL" id="DXBJ01000008">
    <property type="protein sequence ID" value="HIZ57271.1"/>
    <property type="molecule type" value="Genomic_DNA"/>
</dbReference>
<evidence type="ECO:0000256" key="4">
    <source>
        <dbReference type="ARBA" id="ARBA00022475"/>
    </source>
</evidence>
<dbReference type="InterPro" id="IPR010065">
    <property type="entry name" value="AA_ABC_transptr_permease_3TM"/>
</dbReference>
<comment type="similarity">
    <text evidence="2">Belongs to the binding-protein-dependent transport system permease family. HisMQ subfamily.</text>
</comment>
<dbReference type="InterPro" id="IPR000515">
    <property type="entry name" value="MetI-like"/>
</dbReference>
<feature type="domain" description="ABC transmembrane type-1" evidence="10">
    <location>
        <begin position="32"/>
        <end position="224"/>
    </location>
</feature>
<feature type="transmembrane region" description="Helical" evidence="9">
    <location>
        <begin position="75"/>
        <end position="96"/>
    </location>
</feature>
<keyword evidence="5 9" id="KW-0812">Transmembrane</keyword>
<proteinExistence type="inferred from homology"/>
<dbReference type="Pfam" id="PF00528">
    <property type="entry name" value="BPD_transp_1"/>
    <property type="match status" value="1"/>
</dbReference>
<feature type="transmembrane region" description="Helical" evidence="9">
    <location>
        <begin position="36"/>
        <end position="55"/>
    </location>
</feature>
<dbReference type="CDD" id="cd06261">
    <property type="entry name" value="TM_PBP2"/>
    <property type="match status" value="1"/>
</dbReference>
<reference evidence="11" key="2">
    <citation type="submission" date="2021-04" db="EMBL/GenBank/DDBJ databases">
        <authorList>
            <person name="Gilroy R."/>
        </authorList>
    </citation>
    <scope>NUCLEOTIDE SEQUENCE</scope>
    <source>
        <strain evidence="11">ChiBcec16-3735</strain>
    </source>
</reference>
<evidence type="ECO:0000256" key="8">
    <source>
        <dbReference type="ARBA" id="ARBA00023136"/>
    </source>
</evidence>
<dbReference type="InterPro" id="IPR043429">
    <property type="entry name" value="ArtM/GltK/GlnP/TcyL/YhdX-like"/>
</dbReference>
<feature type="transmembrane region" description="Helical" evidence="9">
    <location>
        <begin position="203"/>
        <end position="220"/>
    </location>
</feature>
<keyword evidence="7 9" id="KW-1133">Transmembrane helix</keyword>
<evidence type="ECO:0000259" key="10">
    <source>
        <dbReference type="PROSITE" id="PS50928"/>
    </source>
</evidence>
<sequence>MAFFQNLWEELSSEFVSTFIEEQRYLLFLNGLKTTLIVAFAAAALGVVLGFIIAYIRTTHDQTGHLRILNGICKLYLTVIRGTPTMIQLLIMYFVIFGSVNVGKVPVAILAFGINSGAYVAEIFRSGIMSLPPGQMEAARSLGLNYTQATWKIILPQAVKNVLPALGNELIVLLKETSISGYIALQDLTKAGDIVRSRTYSTFFPYISVALIYLMMVLFLEKVLNYMEGRLARSDR</sequence>
<keyword evidence="4" id="KW-1003">Cell membrane</keyword>
<evidence type="ECO:0000313" key="11">
    <source>
        <dbReference type="EMBL" id="HIZ57271.1"/>
    </source>
</evidence>
<evidence type="ECO:0000256" key="5">
    <source>
        <dbReference type="ARBA" id="ARBA00022692"/>
    </source>
</evidence>
<dbReference type="GO" id="GO:0022857">
    <property type="term" value="F:transmembrane transporter activity"/>
    <property type="evidence" value="ECO:0007669"/>
    <property type="project" value="InterPro"/>
</dbReference>
<dbReference type="Proteomes" id="UP000824065">
    <property type="component" value="Unassembled WGS sequence"/>
</dbReference>
<evidence type="ECO:0000313" key="12">
    <source>
        <dbReference type="Proteomes" id="UP000824065"/>
    </source>
</evidence>
<name>A0A9D2FF92_9FIRM</name>
<protein>
    <submittedName>
        <fullName evidence="11">Amino acid ABC transporter permease</fullName>
    </submittedName>
</protein>
<keyword evidence="3 9" id="KW-0813">Transport</keyword>
<accession>A0A9D2FF92</accession>
<evidence type="ECO:0000256" key="6">
    <source>
        <dbReference type="ARBA" id="ARBA00022970"/>
    </source>
</evidence>